<dbReference type="EMBL" id="JAPESX010000235">
    <property type="protein sequence ID" value="KAJ8122423.1"/>
    <property type="molecule type" value="Genomic_DNA"/>
</dbReference>
<organism evidence="1 2">
    <name type="scientific">Nemania bipapillata</name>
    <dbReference type="NCBI Taxonomy" id="110536"/>
    <lineage>
        <taxon>Eukaryota</taxon>
        <taxon>Fungi</taxon>
        <taxon>Dikarya</taxon>
        <taxon>Ascomycota</taxon>
        <taxon>Pezizomycotina</taxon>
        <taxon>Sordariomycetes</taxon>
        <taxon>Xylariomycetidae</taxon>
        <taxon>Xylariales</taxon>
        <taxon>Xylariaceae</taxon>
        <taxon>Nemania</taxon>
    </lineage>
</organism>
<name>A0ACC2J512_9PEZI</name>
<accession>A0ACC2J512</accession>
<gene>
    <name evidence="1" type="ORF">ONZ43_g1382</name>
</gene>
<protein>
    <submittedName>
        <fullName evidence="1">Uncharacterized protein</fullName>
    </submittedName>
</protein>
<comment type="caution">
    <text evidence="1">The sequence shown here is derived from an EMBL/GenBank/DDBJ whole genome shotgun (WGS) entry which is preliminary data.</text>
</comment>
<evidence type="ECO:0000313" key="2">
    <source>
        <dbReference type="Proteomes" id="UP001153334"/>
    </source>
</evidence>
<reference evidence="1" key="1">
    <citation type="submission" date="2022-11" db="EMBL/GenBank/DDBJ databases">
        <title>Genome Sequence of Nemania bipapillata.</title>
        <authorList>
            <person name="Buettner E."/>
        </authorList>
    </citation>
    <scope>NUCLEOTIDE SEQUENCE</scope>
    <source>
        <strain evidence="1">CP14</strain>
    </source>
</reference>
<dbReference type="Proteomes" id="UP001153334">
    <property type="component" value="Unassembled WGS sequence"/>
</dbReference>
<sequence length="397" mass="43994">MAAATTTNPGITGDSGSPGYTGHPQIASASLPQTSLGRRAPTGPINTSEWTVSLGYVSKYERRIQQQNCCVRSRLESSFNTHSPNLDIDGLPGISVFPQLRNDSKATFPYPKVFQKMLTAEKRRQAQGQRRARVADEENQVGDVGGVELTPAVQDDAALDLGYAPERVSLGDGRYEGETTLLQNTRGLTIVNKNDDYEIRHESNVRTEIRIQPVYVVLGLFPRSHDDPKETIIFIRKPERLFLQIWWGTVRLRGLASTFLSLKHCDAKSGTHERITLDDKGVADLQVFLETYKKGRVPNHVIHAWSNWIYEVLNNKSHDVDNGGYSLEFELGWSSTRITNAVLLPLLLSLATGLWLNSRNWTDLTTIQTAWGTASYVVTAGGLFAALLAILSSIADK</sequence>
<keyword evidence="2" id="KW-1185">Reference proteome</keyword>
<proteinExistence type="predicted"/>
<evidence type="ECO:0000313" key="1">
    <source>
        <dbReference type="EMBL" id="KAJ8122423.1"/>
    </source>
</evidence>